<protein>
    <submittedName>
        <fullName evidence="1">Two component transcriptional regulator</fullName>
    </submittedName>
</protein>
<accession>A0A5A7RC26</accession>
<sequence>MEVNLTCIKASLKHYFVELFNLSDRMRLLASGQRRTQQNLPTNSSTDLEEGPTCIQLEKPLLLRLKSTFASVKEASARSVTSGGETLYNWRNLRAGVSSIDLHGLASS</sequence>
<comment type="caution">
    <text evidence="1">The sequence shown here is derived from an EMBL/GenBank/DDBJ whole genome shotgun (WGS) entry which is preliminary data.</text>
</comment>
<evidence type="ECO:0000313" key="1">
    <source>
        <dbReference type="EMBL" id="GER53881.1"/>
    </source>
</evidence>
<dbReference type="AlphaFoldDB" id="A0A5A7RC26"/>
<keyword evidence="2" id="KW-1185">Reference proteome</keyword>
<reference evidence="2" key="1">
    <citation type="journal article" date="2019" name="Curr. Biol.">
        <title>Genome Sequence of Striga asiatica Provides Insight into the Evolution of Plant Parasitism.</title>
        <authorList>
            <person name="Yoshida S."/>
            <person name="Kim S."/>
            <person name="Wafula E.K."/>
            <person name="Tanskanen J."/>
            <person name="Kim Y.M."/>
            <person name="Honaas L."/>
            <person name="Yang Z."/>
            <person name="Spallek T."/>
            <person name="Conn C.E."/>
            <person name="Ichihashi Y."/>
            <person name="Cheong K."/>
            <person name="Cui S."/>
            <person name="Der J.P."/>
            <person name="Gundlach H."/>
            <person name="Jiao Y."/>
            <person name="Hori C."/>
            <person name="Ishida J.K."/>
            <person name="Kasahara H."/>
            <person name="Kiba T."/>
            <person name="Kim M.S."/>
            <person name="Koo N."/>
            <person name="Laohavisit A."/>
            <person name="Lee Y.H."/>
            <person name="Lumba S."/>
            <person name="McCourt P."/>
            <person name="Mortimer J.C."/>
            <person name="Mutuku J.M."/>
            <person name="Nomura T."/>
            <person name="Sasaki-Sekimoto Y."/>
            <person name="Seto Y."/>
            <person name="Wang Y."/>
            <person name="Wakatake T."/>
            <person name="Sakakibara H."/>
            <person name="Demura T."/>
            <person name="Yamaguchi S."/>
            <person name="Yoneyama K."/>
            <person name="Manabe R.I."/>
            <person name="Nelson D.C."/>
            <person name="Schulman A.H."/>
            <person name="Timko M.P."/>
            <person name="dePamphilis C.W."/>
            <person name="Choi D."/>
            <person name="Shirasu K."/>
        </authorList>
    </citation>
    <scope>NUCLEOTIDE SEQUENCE [LARGE SCALE GENOMIC DNA]</scope>
    <source>
        <strain evidence="2">cv. UVA1</strain>
    </source>
</reference>
<evidence type="ECO:0000313" key="2">
    <source>
        <dbReference type="Proteomes" id="UP000325081"/>
    </source>
</evidence>
<proteinExistence type="predicted"/>
<dbReference type="EMBL" id="BKCP01010848">
    <property type="protein sequence ID" value="GER53881.1"/>
    <property type="molecule type" value="Genomic_DNA"/>
</dbReference>
<gene>
    <name evidence="1" type="ORF">STAS_31428</name>
</gene>
<dbReference type="Proteomes" id="UP000325081">
    <property type="component" value="Unassembled WGS sequence"/>
</dbReference>
<name>A0A5A7RC26_STRAF</name>
<organism evidence="1 2">
    <name type="scientific">Striga asiatica</name>
    <name type="common">Asiatic witchweed</name>
    <name type="synonym">Buchnera asiatica</name>
    <dbReference type="NCBI Taxonomy" id="4170"/>
    <lineage>
        <taxon>Eukaryota</taxon>
        <taxon>Viridiplantae</taxon>
        <taxon>Streptophyta</taxon>
        <taxon>Embryophyta</taxon>
        <taxon>Tracheophyta</taxon>
        <taxon>Spermatophyta</taxon>
        <taxon>Magnoliopsida</taxon>
        <taxon>eudicotyledons</taxon>
        <taxon>Gunneridae</taxon>
        <taxon>Pentapetalae</taxon>
        <taxon>asterids</taxon>
        <taxon>lamiids</taxon>
        <taxon>Lamiales</taxon>
        <taxon>Orobanchaceae</taxon>
        <taxon>Buchnereae</taxon>
        <taxon>Striga</taxon>
    </lineage>
</organism>